<dbReference type="InterPro" id="IPR013083">
    <property type="entry name" value="Znf_RING/FYVE/PHD"/>
</dbReference>
<evidence type="ECO:0000256" key="4">
    <source>
        <dbReference type="ARBA" id="ARBA00022833"/>
    </source>
</evidence>
<dbReference type="AlphaFoldDB" id="A0A8J7NPT4"/>
<dbReference type="Gene3D" id="2.60.120.920">
    <property type="match status" value="1"/>
</dbReference>
<keyword evidence="7" id="KW-0175">Coiled coil</keyword>
<dbReference type="Pfam" id="PF25600">
    <property type="entry name" value="TRIM_CC"/>
    <property type="match status" value="1"/>
</dbReference>
<protein>
    <submittedName>
        <fullName evidence="9">TRI16 protein</fullName>
    </submittedName>
</protein>
<dbReference type="Gene3D" id="3.30.40.10">
    <property type="entry name" value="Zinc/RING finger domain, C3HC4 (zinc finger)"/>
    <property type="match status" value="1"/>
</dbReference>
<evidence type="ECO:0000256" key="6">
    <source>
        <dbReference type="PROSITE-ProRule" id="PRU00175"/>
    </source>
</evidence>
<dbReference type="PANTHER" id="PTHR25465:SF80">
    <property type="entry name" value="TRIPARTITE MOTIF-CONTAINING PROTEIN 16-LIKE"/>
    <property type="match status" value="1"/>
</dbReference>
<keyword evidence="5" id="KW-0391">Immunity</keyword>
<feature type="coiled-coil region" evidence="7">
    <location>
        <begin position="259"/>
        <end position="293"/>
    </location>
</feature>
<dbReference type="PANTHER" id="PTHR25465">
    <property type="entry name" value="B-BOX DOMAIN CONTAINING"/>
    <property type="match status" value="1"/>
</dbReference>
<feature type="non-terminal residue" evidence="9">
    <location>
        <position position="1"/>
    </location>
</feature>
<sequence length="567" mass="63765">MATAGDFLDQDQFNCSVCLDLLKDPVALPCGHSYCMVCIKAHWDRYDHTGVYRCPQCRETFTPRPVLRRNTMLAELMKKLKQTGLSAPPPAHSPAGPGDVLCAVCTGSQARAVKSCLMCLASYCQTHLQPHHEVARLKRHTLVAATGHLDELVCLNHDKPLEFYCRTDQKCVSYLCTMDEHRGLDSVSPAAGRTEKQKQLLTQTQQSLQERERELQELNHAVESLRSSAHTAVLDTDRIFTELIRSIERTRSEVTQLIRAQERAAVSQAERLREQLEQEIAELRTRDAELNQLSHTEDHILFLQAVQSLCVSPGAGDSPIIPVSPHFCTEAVRRAVLGLKEQLEDICKKELVKISRTVSDVYSLQTPEPRSRAELLHSLMRGVIIQAHLVKTNIYYNDTRHKLHYTQQNIQHTHCCTYSIYKKKRFRGLTFSSPRKPQTLNTKQPAVKSLSHCTLEATKLMGAYIPIHKHAPRKGGIDCILGRNDQSWSLCCSGSSCSFWHNNVRTAVTDPLSSRIGVYVNHRAGTLSFYSVSGDTVTLLHRVQTSFSEPLYPGFVVTSSVTLCQLE</sequence>
<dbReference type="Proteomes" id="UP000736164">
    <property type="component" value="Unassembled WGS sequence"/>
</dbReference>
<dbReference type="InterPro" id="IPR017907">
    <property type="entry name" value="Znf_RING_CS"/>
</dbReference>
<accession>A0A8J7NPT4</accession>
<dbReference type="PROSITE" id="PS50089">
    <property type="entry name" value="ZF_RING_2"/>
    <property type="match status" value="1"/>
</dbReference>
<keyword evidence="10" id="KW-1185">Reference proteome</keyword>
<dbReference type="GO" id="GO:0045087">
    <property type="term" value="P:innate immune response"/>
    <property type="evidence" value="ECO:0007669"/>
    <property type="project" value="UniProtKB-KW"/>
</dbReference>
<dbReference type="Gene3D" id="4.10.830.40">
    <property type="match status" value="1"/>
</dbReference>
<feature type="non-terminal residue" evidence="9">
    <location>
        <position position="567"/>
    </location>
</feature>
<dbReference type="SUPFAM" id="SSF57845">
    <property type="entry name" value="B-box zinc-binding domain"/>
    <property type="match status" value="1"/>
</dbReference>
<comment type="caution">
    <text evidence="9">The sequence shown here is derived from an EMBL/GenBank/DDBJ whole genome shotgun (WGS) entry which is preliminary data.</text>
</comment>
<dbReference type="SUPFAM" id="SSF57850">
    <property type="entry name" value="RING/U-box"/>
    <property type="match status" value="1"/>
</dbReference>
<keyword evidence="1" id="KW-0399">Innate immunity</keyword>
<dbReference type="InterPro" id="IPR000315">
    <property type="entry name" value="Znf_B-box"/>
</dbReference>
<dbReference type="Pfam" id="PF15227">
    <property type="entry name" value="zf-C3HC4_4"/>
    <property type="match status" value="1"/>
</dbReference>
<keyword evidence="3 6" id="KW-0863">Zinc-finger</keyword>
<evidence type="ECO:0000256" key="1">
    <source>
        <dbReference type="ARBA" id="ARBA00022588"/>
    </source>
</evidence>
<evidence type="ECO:0000259" key="8">
    <source>
        <dbReference type="PROSITE" id="PS50089"/>
    </source>
</evidence>
<feature type="domain" description="RING-type" evidence="8">
    <location>
        <begin position="15"/>
        <end position="58"/>
    </location>
</feature>
<dbReference type="InterPro" id="IPR051051">
    <property type="entry name" value="E3_ubiq-ligase_TRIM/RNF"/>
</dbReference>
<evidence type="ECO:0000256" key="3">
    <source>
        <dbReference type="ARBA" id="ARBA00022771"/>
    </source>
</evidence>
<dbReference type="InterPro" id="IPR013320">
    <property type="entry name" value="ConA-like_dom_sf"/>
</dbReference>
<dbReference type="InterPro" id="IPR043136">
    <property type="entry name" value="B30.2/SPRY_sf"/>
</dbReference>
<reference evidence="9" key="1">
    <citation type="journal article" date="2021" name="Cell">
        <title>Tracing the genetic footprints of vertebrate landing in non-teleost ray-finned fishes.</title>
        <authorList>
            <person name="Bi X."/>
            <person name="Wang K."/>
            <person name="Yang L."/>
            <person name="Pan H."/>
            <person name="Jiang H."/>
            <person name="Wei Q."/>
            <person name="Fang M."/>
            <person name="Yu H."/>
            <person name="Zhu C."/>
            <person name="Cai Y."/>
            <person name="He Y."/>
            <person name="Gan X."/>
            <person name="Zeng H."/>
            <person name="Yu D."/>
            <person name="Zhu Y."/>
            <person name="Jiang H."/>
            <person name="Qiu Q."/>
            <person name="Yang H."/>
            <person name="Zhang Y.E."/>
            <person name="Wang W."/>
            <person name="Zhu M."/>
            <person name="He S."/>
            <person name="Zhang G."/>
        </authorList>
    </citation>
    <scope>NUCLEOTIDE SEQUENCE</scope>
    <source>
        <strain evidence="9">Allg_001</strain>
    </source>
</reference>
<dbReference type="Pfam" id="PF00643">
    <property type="entry name" value="zf-B_box"/>
    <property type="match status" value="1"/>
</dbReference>
<dbReference type="PROSITE" id="PS00518">
    <property type="entry name" value="ZF_RING_1"/>
    <property type="match status" value="1"/>
</dbReference>
<dbReference type="EMBL" id="JAAWVO010025644">
    <property type="protein sequence ID" value="MBN3315939.1"/>
    <property type="molecule type" value="Genomic_DNA"/>
</dbReference>
<feature type="coiled-coil region" evidence="7">
    <location>
        <begin position="198"/>
        <end position="228"/>
    </location>
</feature>
<evidence type="ECO:0000256" key="2">
    <source>
        <dbReference type="ARBA" id="ARBA00022723"/>
    </source>
</evidence>
<dbReference type="InterPro" id="IPR058030">
    <property type="entry name" value="TRIM8/14/16/25/29/45/65_CC"/>
</dbReference>
<evidence type="ECO:0000256" key="5">
    <source>
        <dbReference type="ARBA" id="ARBA00022859"/>
    </source>
</evidence>
<keyword evidence="4" id="KW-0862">Zinc</keyword>
<name>A0A8J7NPT4_ATRSP</name>
<dbReference type="Gene3D" id="3.30.160.60">
    <property type="entry name" value="Classic Zinc Finger"/>
    <property type="match status" value="1"/>
</dbReference>
<dbReference type="GO" id="GO:0008270">
    <property type="term" value="F:zinc ion binding"/>
    <property type="evidence" value="ECO:0007669"/>
    <property type="project" value="UniProtKB-KW"/>
</dbReference>
<evidence type="ECO:0000313" key="9">
    <source>
        <dbReference type="EMBL" id="MBN3315939.1"/>
    </source>
</evidence>
<dbReference type="Pfam" id="PF00622">
    <property type="entry name" value="SPRY"/>
    <property type="match status" value="1"/>
</dbReference>
<dbReference type="SUPFAM" id="SSF49899">
    <property type="entry name" value="Concanavalin A-like lectins/glucanases"/>
    <property type="match status" value="1"/>
</dbReference>
<dbReference type="CDD" id="cd19769">
    <property type="entry name" value="Bbox2_TRIM16-like"/>
    <property type="match status" value="1"/>
</dbReference>
<evidence type="ECO:0000313" key="10">
    <source>
        <dbReference type="Proteomes" id="UP000736164"/>
    </source>
</evidence>
<evidence type="ECO:0000256" key="7">
    <source>
        <dbReference type="SAM" id="Coils"/>
    </source>
</evidence>
<organism evidence="9 10">
    <name type="scientific">Atractosteus spatula</name>
    <name type="common">Alligator gar</name>
    <name type="synonym">Lepisosteus spatula</name>
    <dbReference type="NCBI Taxonomy" id="7917"/>
    <lineage>
        <taxon>Eukaryota</taxon>
        <taxon>Metazoa</taxon>
        <taxon>Chordata</taxon>
        <taxon>Craniata</taxon>
        <taxon>Vertebrata</taxon>
        <taxon>Euteleostomi</taxon>
        <taxon>Actinopterygii</taxon>
        <taxon>Neopterygii</taxon>
        <taxon>Holostei</taxon>
        <taxon>Semionotiformes</taxon>
        <taxon>Lepisosteidae</taxon>
        <taxon>Atractosteus</taxon>
    </lineage>
</organism>
<keyword evidence="2" id="KW-0479">Metal-binding</keyword>
<dbReference type="InterPro" id="IPR003877">
    <property type="entry name" value="SPRY_dom"/>
</dbReference>
<gene>
    <name evidence="9" type="primary">Trim16_15</name>
    <name evidence="9" type="ORF">GTO95_0012769</name>
</gene>
<dbReference type="InterPro" id="IPR001841">
    <property type="entry name" value="Znf_RING"/>
</dbReference>
<dbReference type="SMART" id="SM00184">
    <property type="entry name" value="RING"/>
    <property type="match status" value="1"/>
</dbReference>
<proteinExistence type="predicted"/>